<organism evidence="4 5">
    <name type="scientific">Paenibacillus polygoni</name>
    <dbReference type="NCBI Taxonomy" id="3050112"/>
    <lineage>
        <taxon>Bacteria</taxon>
        <taxon>Bacillati</taxon>
        <taxon>Bacillota</taxon>
        <taxon>Bacilli</taxon>
        <taxon>Bacillales</taxon>
        <taxon>Paenibacillaceae</taxon>
        <taxon>Paenibacillus</taxon>
    </lineage>
</organism>
<keyword evidence="2" id="KW-0732">Signal</keyword>
<name>A0ABY8WW90_9BACL</name>
<evidence type="ECO:0000259" key="3">
    <source>
        <dbReference type="PROSITE" id="PS51677"/>
    </source>
</evidence>
<feature type="domain" description="NodB homology" evidence="3">
    <location>
        <begin position="1"/>
        <end position="133"/>
    </location>
</feature>
<dbReference type="PROSITE" id="PS51677">
    <property type="entry name" value="NODB"/>
    <property type="match status" value="1"/>
</dbReference>
<dbReference type="InterPro" id="IPR051398">
    <property type="entry name" value="Polysacch_Deacetylase"/>
</dbReference>
<dbReference type="GO" id="GO:0016787">
    <property type="term" value="F:hydrolase activity"/>
    <property type="evidence" value="ECO:0007669"/>
    <property type="project" value="UniProtKB-KW"/>
</dbReference>
<dbReference type="SUPFAM" id="SSF88713">
    <property type="entry name" value="Glycoside hydrolase/deacetylase"/>
    <property type="match status" value="1"/>
</dbReference>
<dbReference type="Gene3D" id="3.20.20.370">
    <property type="entry name" value="Glycoside hydrolase/deacetylase"/>
    <property type="match status" value="1"/>
</dbReference>
<gene>
    <name evidence="4" type="ORF">QPK24_12080</name>
</gene>
<dbReference type="InterPro" id="IPR002509">
    <property type="entry name" value="NODB_dom"/>
</dbReference>
<sequence length="133" mass="14927">MKATIFVTSDYIGSPNHFDWSQLKEMEQAGLIESVVHTRHHVDLTKSNQAHLVDEISGAKQRLEERLGHPIIAFAYPSGEFNQNVIKVVKRAGFEFAVTTKNGYAQKTQGYLTLHSIRILGGQSIASFVRKFP</sequence>
<dbReference type="InterPro" id="IPR011330">
    <property type="entry name" value="Glyco_hydro/deAcase_b/a-brl"/>
</dbReference>
<evidence type="ECO:0000313" key="5">
    <source>
        <dbReference type="Proteomes" id="UP001236415"/>
    </source>
</evidence>
<keyword evidence="5" id="KW-1185">Reference proteome</keyword>
<reference evidence="4 5" key="1">
    <citation type="submission" date="2023-06" db="EMBL/GenBank/DDBJ databases">
        <title>Paenibacillus polygonum sp. nov., an endophytic bacterium, isolated from Polygonum lapathifolium L. in Nanji Wetland National Nature Reserve, South of Poyang Lake, Jiangxi Province, China.</title>
        <authorList>
            <person name="Yu Z."/>
        </authorList>
    </citation>
    <scope>NUCLEOTIDE SEQUENCE [LARGE SCALE GENOMIC DNA]</scope>
    <source>
        <strain evidence="4 5">C31</strain>
    </source>
</reference>
<accession>A0ABY8WW90</accession>
<dbReference type="EC" id="3.-.-.-" evidence="4"/>
<evidence type="ECO:0000256" key="1">
    <source>
        <dbReference type="ARBA" id="ARBA00004613"/>
    </source>
</evidence>
<dbReference type="RefSeq" id="WP_285741322.1">
    <property type="nucleotide sequence ID" value="NZ_CP127162.1"/>
</dbReference>
<evidence type="ECO:0000256" key="2">
    <source>
        <dbReference type="ARBA" id="ARBA00022729"/>
    </source>
</evidence>
<keyword evidence="4" id="KW-0378">Hydrolase</keyword>
<dbReference type="CDD" id="cd10918">
    <property type="entry name" value="CE4_NodB_like_5s_6s"/>
    <property type="match status" value="1"/>
</dbReference>
<comment type="subcellular location">
    <subcellularLocation>
        <location evidence="1">Secreted</location>
    </subcellularLocation>
</comment>
<proteinExistence type="predicted"/>
<dbReference type="EMBL" id="CP127162">
    <property type="protein sequence ID" value="WIV17192.1"/>
    <property type="molecule type" value="Genomic_DNA"/>
</dbReference>
<dbReference type="Pfam" id="PF01522">
    <property type="entry name" value="Polysacc_deac_1"/>
    <property type="match status" value="1"/>
</dbReference>
<dbReference type="PANTHER" id="PTHR34216">
    <property type="match status" value="1"/>
</dbReference>
<dbReference type="PANTHER" id="PTHR34216:SF3">
    <property type="entry name" value="POLY-BETA-1,6-N-ACETYL-D-GLUCOSAMINE N-DEACETYLASE"/>
    <property type="match status" value="1"/>
</dbReference>
<dbReference type="Proteomes" id="UP001236415">
    <property type="component" value="Chromosome"/>
</dbReference>
<protein>
    <submittedName>
        <fullName evidence="4">Polysaccharide deacetylase family protein</fullName>
        <ecNumber evidence="4">3.-.-.-</ecNumber>
    </submittedName>
</protein>
<evidence type="ECO:0000313" key="4">
    <source>
        <dbReference type="EMBL" id="WIV17192.1"/>
    </source>
</evidence>